<dbReference type="InterPro" id="IPR036013">
    <property type="entry name" value="Band_7/SPFH_dom_sf"/>
</dbReference>
<dbReference type="GO" id="GO:0016020">
    <property type="term" value="C:membrane"/>
    <property type="evidence" value="ECO:0007669"/>
    <property type="project" value="UniProtKB-SubCell"/>
</dbReference>
<evidence type="ECO:0000313" key="3">
    <source>
        <dbReference type="EMBL" id="CEN40606.1"/>
    </source>
</evidence>
<evidence type="ECO:0000313" key="4">
    <source>
        <dbReference type="Proteomes" id="UP000038083"/>
    </source>
</evidence>
<dbReference type="Pfam" id="PF01145">
    <property type="entry name" value="Band_7"/>
    <property type="match status" value="1"/>
</dbReference>
<name>A0A0B7HLH6_9FLAO</name>
<dbReference type="RefSeq" id="WP_041997218.1">
    <property type="nucleotide sequence ID" value="NZ_CDOG01000038.1"/>
</dbReference>
<feature type="domain" description="Band 7" evidence="2">
    <location>
        <begin position="18"/>
        <end position="197"/>
    </location>
</feature>
<comment type="subcellular location">
    <subcellularLocation>
        <location evidence="1">Membrane</location>
        <topology evidence="1">Single-pass membrane protein</topology>
    </subcellularLocation>
</comment>
<dbReference type="Proteomes" id="UP000038083">
    <property type="component" value="Unassembled WGS sequence"/>
</dbReference>
<dbReference type="InterPro" id="IPR000163">
    <property type="entry name" value="Prohibitin"/>
</dbReference>
<dbReference type="SUPFAM" id="SSF117892">
    <property type="entry name" value="Band 7/SPFH domain"/>
    <property type="match status" value="1"/>
</dbReference>
<organism evidence="3 4">
    <name type="scientific">Capnocytophaga cynodegmi</name>
    <dbReference type="NCBI Taxonomy" id="28189"/>
    <lineage>
        <taxon>Bacteria</taxon>
        <taxon>Pseudomonadati</taxon>
        <taxon>Bacteroidota</taxon>
        <taxon>Flavobacteriia</taxon>
        <taxon>Flavobacteriales</taxon>
        <taxon>Flavobacteriaceae</taxon>
        <taxon>Capnocytophaga</taxon>
    </lineage>
</organism>
<dbReference type="AlphaFoldDB" id="A0A0B7HLH6"/>
<accession>A0A0B7HLH6</accession>
<gene>
    <name evidence="3" type="ORF">CCYN74_430041</name>
</gene>
<dbReference type="EMBL" id="CDOG01000038">
    <property type="protein sequence ID" value="CEN40606.1"/>
    <property type="molecule type" value="Genomic_DNA"/>
</dbReference>
<dbReference type="PANTHER" id="PTHR23222:SF0">
    <property type="entry name" value="PROHIBITIN 1"/>
    <property type="match status" value="1"/>
</dbReference>
<proteinExistence type="predicted"/>
<evidence type="ECO:0000256" key="1">
    <source>
        <dbReference type="ARBA" id="ARBA00004167"/>
    </source>
</evidence>
<dbReference type="Gene3D" id="3.30.479.30">
    <property type="entry name" value="Band 7 domain"/>
    <property type="match status" value="1"/>
</dbReference>
<sequence>MRKVFLFATLVALGSCTTVDTGKEGVLVSWGGETNMNYTLKEGVDWGFHYLYDDVVEYDVREQTVNYGVSLNDKNDMVTPVELTIYYQPIKGSVNKLHSLVGEDYVDNKLLPFVKSAVGKIIPQYSAQEINKFKRAEVENKISELLQQEASSIYVNIPRVQFTRVGIPNEVARLAEQTAVQLGKNELAEKKEAEQVALAKAKVAEAEGEYQAGILKAKTRDLLSQPKMIELQRIENERLMWEGFKQHGKSPFGENNIFGNSNPTLLLNRK</sequence>
<dbReference type="PROSITE" id="PS51257">
    <property type="entry name" value="PROKAR_LIPOPROTEIN"/>
    <property type="match status" value="1"/>
</dbReference>
<reference evidence="3 4" key="1">
    <citation type="submission" date="2015-01" db="EMBL/GenBank/DDBJ databases">
        <authorList>
            <person name="Xiang T."/>
            <person name="Song Y."/>
            <person name="Huang L."/>
            <person name="Wang B."/>
            <person name="Wu P."/>
        </authorList>
    </citation>
    <scope>NUCLEOTIDE SEQUENCE [LARGE SCALE GENOMIC DNA]</scope>
    <source>
        <strain evidence="3 4">Ccy74</strain>
    </source>
</reference>
<evidence type="ECO:0000259" key="2">
    <source>
        <dbReference type="Pfam" id="PF01145"/>
    </source>
</evidence>
<dbReference type="InterPro" id="IPR001107">
    <property type="entry name" value="Band_7"/>
</dbReference>
<protein>
    <recommendedName>
        <fullName evidence="2">Band 7 domain-containing protein</fullName>
    </recommendedName>
</protein>
<dbReference type="PANTHER" id="PTHR23222">
    <property type="entry name" value="PROHIBITIN"/>
    <property type="match status" value="1"/>
</dbReference>